<evidence type="ECO:0000313" key="1">
    <source>
        <dbReference type="EMBL" id="GGB25883.1"/>
    </source>
</evidence>
<reference evidence="2" key="1">
    <citation type="journal article" date="2019" name="Int. J. Syst. Evol. Microbiol.">
        <title>The Global Catalogue of Microorganisms (GCM) 10K type strain sequencing project: providing services to taxonomists for standard genome sequencing and annotation.</title>
        <authorList>
            <consortium name="The Broad Institute Genomics Platform"/>
            <consortium name="The Broad Institute Genome Sequencing Center for Infectious Disease"/>
            <person name="Wu L."/>
            <person name="Ma J."/>
        </authorList>
    </citation>
    <scope>NUCLEOTIDE SEQUENCE [LARGE SCALE GENOMIC DNA]</scope>
    <source>
        <strain evidence="2">CGMCC 1.10188</strain>
    </source>
</reference>
<gene>
    <name evidence="1" type="ORF">GCM10011505_03870</name>
</gene>
<dbReference type="Proteomes" id="UP000603352">
    <property type="component" value="Unassembled WGS sequence"/>
</dbReference>
<proteinExistence type="predicted"/>
<organism evidence="1 2">
    <name type="scientific">Tistrella bauzanensis</name>
    <dbReference type="NCBI Taxonomy" id="657419"/>
    <lineage>
        <taxon>Bacteria</taxon>
        <taxon>Pseudomonadati</taxon>
        <taxon>Pseudomonadota</taxon>
        <taxon>Alphaproteobacteria</taxon>
        <taxon>Geminicoccales</taxon>
        <taxon>Geminicoccaceae</taxon>
        <taxon>Tistrella</taxon>
    </lineage>
</organism>
<dbReference type="EMBL" id="BMDZ01000002">
    <property type="protein sequence ID" value="GGB25883.1"/>
    <property type="molecule type" value="Genomic_DNA"/>
</dbReference>
<comment type="caution">
    <text evidence="1">The sequence shown here is derived from an EMBL/GenBank/DDBJ whole genome shotgun (WGS) entry which is preliminary data.</text>
</comment>
<sequence length="76" mass="8263">MWGRLPCLPGNAGRAGVVGRASDRKKLPVLGAVQELVNRVAIRVRLIGYDICTPGRFRYRADTAGVAALIRMDDVL</sequence>
<evidence type="ECO:0000313" key="2">
    <source>
        <dbReference type="Proteomes" id="UP000603352"/>
    </source>
</evidence>
<protein>
    <submittedName>
        <fullName evidence="1">Uncharacterized protein</fullName>
    </submittedName>
</protein>
<keyword evidence="2" id="KW-1185">Reference proteome</keyword>
<name>A0ABQ1I9Z7_9PROT</name>
<accession>A0ABQ1I9Z7</accession>